<dbReference type="EMBL" id="JAMDNP010000023">
    <property type="protein sequence ID" value="MCY9761897.1"/>
    <property type="molecule type" value="Genomic_DNA"/>
</dbReference>
<evidence type="ECO:0000313" key="1">
    <source>
        <dbReference type="EMBL" id="MCY9761897.1"/>
    </source>
</evidence>
<evidence type="ECO:0000313" key="2">
    <source>
        <dbReference type="Proteomes" id="UP001527181"/>
    </source>
</evidence>
<keyword evidence="2" id="KW-1185">Reference proteome</keyword>
<organism evidence="1 2">
    <name type="scientific">Paenibacillus alvei</name>
    <name type="common">Bacillus alvei</name>
    <dbReference type="NCBI Taxonomy" id="44250"/>
    <lineage>
        <taxon>Bacteria</taxon>
        <taxon>Bacillati</taxon>
        <taxon>Bacillota</taxon>
        <taxon>Bacilli</taxon>
        <taxon>Bacillales</taxon>
        <taxon>Paenibacillaceae</taxon>
        <taxon>Paenibacillus</taxon>
    </lineage>
</organism>
<sequence>MGLQDNVALEKRDRYYQHILSEVDKMNALIMDMMELSRYEARAIELKRGSYSINEQVRGLLRRSMYKRAGNTAT</sequence>
<reference evidence="1 2" key="1">
    <citation type="submission" date="2022-05" db="EMBL/GenBank/DDBJ databases">
        <title>Genome Sequencing of Bee-Associated Microbes.</title>
        <authorList>
            <person name="Dunlap C."/>
        </authorList>
    </citation>
    <scope>NUCLEOTIDE SEQUENCE [LARGE SCALE GENOMIC DNA]</scope>
    <source>
        <strain evidence="1 2">NRRL B-04010</strain>
    </source>
</reference>
<protein>
    <submittedName>
        <fullName evidence="1">Uncharacterized protein</fullName>
    </submittedName>
</protein>
<proteinExistence type="predicted"/>
<dbReference type="RefSeq" id="WP_005549135.1">
    <property type="nucleotide sequence ID" value="NZ_JAKOBS010000001.1"/>
</dbReference>
<accession>A0ABT4GYU7</accession>
<gene>
    <name evidence="1" type="ORF">M5X12_15085</name>
</gene>
<name>A0ABT4GYU7_PAEAL</name>
<dbReference type="GeneID" id="94490784"/>
<comment type="caution">
    <text evidence="1">The sequence shown here is derived from an EMBL/GenBank/DDBJ whole genome shotgun (WGS) entry which is preliminary data.</text>
</comment>
<dbReference type="Proteomes" id="UP001527181">
    <property type="component" value="Unassembled WGS sequence"/>
</dbReference>